<dbReference type="EMBL" id="KE356561">
    <property type="protein sequence ID" value="ERG97417.1"/>
    <property type="molecule type" value="Genomic_DNA"/>
</dbReference>
<reference evidence="2 3" key="1">
    <citation type="journal article" date="2013" name="PLoS ONE">
        <title>Assembly-driven community genomics of a hypersaline microbial ecosystem.</title>
        <authorList>
            <person name="Podell S."/>
            <person name="Ugalde J.A."/>
            <person name="Narasingarao P."/>
            <person name="Banfield J.F."/>
            <person name="Heidelberg K.B."/>
            <person name="Allen E.E."/>
        </authorList>
    </citation>
    <scope>NUCLEOTIDE SEQUENCE [LARGE SCALE GENOMIC DNA]</scope>
    <source>
        <strain evidence="3">J07HQW2</strain>
    </source>
</reference>
<evidence type="ECO:0000313" key="3">
    <source>
        <dbReference type="Proteomes" id="UP000030710"/>
    </source>
</evidence>
<name>U1PUF1_9EURY</name>
<evidence type="ECO:0000313" key="2">
    <source>
        <dbReference type="EMBL" id="ERG97417.1"/>
    </source>
</evidence>
<proteinExistence type="predicted"/>
<gene>
    <name evidence="2" type="ORF">J07HQW2_03903</name>
</gene>
<accession>U1PUF1</accession>
<organism evidence="2 3">
    <name type="scientific">Haloquadratum walsbyi J07HQW2</name>
    <dbReference type="NCBI Taxonomy" id="1238425"/>
    <lineage>
        <taxon>Archaea</taxon>
        <taxon>Methanobacteriati</taxon>
        <taxon>Methanobacteriota</taxon>
        <taxon>Stenosarchaea group</taxon>
        <taxon>Halobacteria</taxon>
        <taxon>Halobacteriales</taxon>
        <taxon>Haloferacaceae</taxon>
        <taxon>Haloquadratum</taxon>
    </lineage>
</organism>
<feature type="compositionally biased region" description="Basic and acidic residues" evidence="1">
    <location>
        <begin position="14"/>
        <end position="32"/>
    </location>
</feature>
<dbReference type="Proteomes" id="UP000030710">
    <property type="component" value="Unassembled WGS sequence"/>
</dbReference>
<sequence length="120" mass="13663">MSPDAVVRAAVRVGDSRTGGDGRERRARDGALVRRRAGRRRPPTGTVRGPQRRRRRYARQRRLHAVDGETVPETETRRASRRPTGAAHFDRGITLREGEPEPLLVRFASWQPLFFRGRNG</sequence>
<protein>
    <submittedName>
        <fullName evidence="2">Uncharacterized protein</fullName>
    </submittedName>
</protein>
<dbReference type="STRING" id="1238425.J07HQW2_03903"/>
<feature type="compositionally biased region" description="Low complexity" evidence="1">
    <location>
        <begin position="1"/>
        <end position="13"/>
    </location>
</feature>
<feature type="compositionally biased region" description="Basic residues" evidence="1">
    <location>
        <begin position="50"/>
        <end position="63"/>
    </location>
</feature>
<dbReference type="HOGENOM" id="CLU_2044380_0_0_2"/>
<feature type="compositionally biased region" description="Basic residues" evidence="1">
    <location>
        <begin position="33"/>
        <end position="42"/>
    </location>
</feature>
<feature type="region of interest" description="Disordered" evidence="1">
    <location>
        <begin position="1"/>
        <end position="94"/>
    </location>
</feature>
<dbReference type="AlphaFoldDB" id="U1PUF1"/>
<evidence type="ECO:0000256" key="1">
    <source>
        <dbReference type="SAM" id="MobiDB-lite"/>
    </source>
</evidence>